<feature type="compositionally biased region" description="Gly residues" evidence="6">
    <location>
        <begin position="326"/>
        <end position="343"/>
    </location>
</feature>
<evidence type="ECO:0000256" key="1">
    <source>
        <dbReference type="ARBA" id="ARBA00005290"/>
    </source>
</evidence>
<dbReference type="Pfam" id="PF03029">
    <property type="entry name" value="ATP_bind_1"/>
    <property type="match status" value="1"/>
</dbReference>
<comment type="similarity">
    <text evidence="1 5">Belongs to the GPN-loop GTPase family.</text>
</comment>
<name>A0A5B8MQV1_9CHLO</name>
<evidence type="ECO:0000313" key="7">
    <source>
        <dbReference type="EMBL" id="QDZ22856.1"/>
    </source>
</evidence>
<keyword evidence="4 5" id="KW-0342">GTP-binding</keyword>
<reference evidence="7 8" key="1">
    <citation type="submission" date="2018-07" db="EMBL/GenBank/DDBJ databases">
        <title>The complete nuclear genome of the prasinophyte Chloropicon primus (CCMP1205).</title>
        <authorList>
            <person name="Pombert J.-F."/>
            <person name="Otis C."/>
            <person name="Turmel M."/>
            <person name="Lemieux C."/>
        </authorList>
    </citation>
    <scope>NUCLEOTIDE SEQUENCE [LARGE SCALE GENOMIC DNA]</scope>
    <source>
        <strain evidence="7 8">CCMP1205</strain>
    </source>
</reference>
<gene>
    <name evidence="7" type="ORF">A3770_09p53740</name>
</gene>
<dbReference type="GO" id="GO:0005737">
    <property type="term" value="C:cytoplasm"/>
    <property type="evidence" value="ECO:0007669"/>
    <property type="project" value="TreeGrafter"/>
</dbReference>
<dbReference type="InterPro" id="IPR027417">
    <property type="entry name" value="P-loop_NTPase"/>
</dbReference>
<comment type="subunit">
    <text evidence="5">Binds to RNA polymerase II (RNAPII).</text>
</comment>
<organism evidence="7 8">
    <name type="scientific">Chloropicon primus</name>
    <dbReference type="NCBI Taxonomy" id="1764295"/>
    <lineage>
        <taxon>Eukaryota</taxon>
        <taxon>Viridiplantae</taxon>
        <taxon>Chlorophyta</taxon>
        <taxon>Chloropicophyceae</taxon>
        <taxon>Chloropicales</taxon>
        <taxon>Chloropicaceae</taxon>
        <taxon>Chloropicon</taxon>
    </lineage>
</organism>
<evidence type="ECO:0000256" key="4">
    <source>
        <dbReference type="ARBA" id="ARBA00023134"/>
    </source>
</evidence>
<dbReference type="Proteomes" id="UP000316726">
    <property type="component" value="Chromosome 9"/>
</dbReference>
<dbReference type="STRING" id="1764295.A0A5B8MQV1"/>
<accession>A0A5B8MQV1</accession>
<dbReference type="SUPFAM" id="SSF52540">
    <property type="entry name" value="P-loop containing nucleoside triphosphate hydrolases"/>
    <property type="match status" value="1"/>
</dbReference>
<protein>
    <recommendedName>
        <fullName evidence="5">GPN-loop GTPase 2</fullName>
    </recommendedName>
</protein>
<dbReference type="GO" id="GO:0003924">
    <property type="term" value="F:GTPase activity"/>
    <property type="evidence" value="ECO:0007669"/>
    <property type="project" value="TreeGrafter"/>
</dbReference>
<dbReference type="InterPro" id="IPR004130">
    <property type="entry name" value="Gpn"/>
</dbReference>
<dbReference type="AlphaFoldDB" id="A0A5B8MQV1"/>
<proteinExistence type="inferred from homology"/>
<sequence>MVRFGQVVVGAAGAGKTTYCNGVKHLLSLEGRPNLFVVNLDPASENYAYECDVDVRDLVCARTVQEEYKLGPNGSLVYCIEYLENHLEWLHTQLRGLGGKGKGEGDGSGGPGDDLYVVLDCPGQVELYSTHDSFRAILRSLEKSLEFRFVCVNLVDLQLCSDPGNFLAAILLSLNVMLHLELSHVNVLTKCDLLGRYQDLAMPFDYFLEAQDLSQYFLGDRLSGRLDAKFNRLTENLCELVEDFSLVSFVPVAVEDGKSMHHLMKVLDKCLGYTAAAASAASGHGDPMDQRQALMESLDASLAAEGIKPDWYEHFIKFGALRESQQGGGGEQGVGQGGASGTE</sequence>
<comment type="function">
    <text evidence="5">Small GTPase required for proper localization of RNA polymerase II and III (RNAPII and RNAPIII). May act at an RNAP assembly step prior to nuclear import.</text>
</comment>
<dbReference type="InterPro" id="IPR030231">
    <property type="entry name" value="Gpn2"/>
</dbReference>
<keyword evidence="3 5" id="KW-0378">Hydrolase</keyword>
<dbReference type="FunFam" id="3.40.50.300:FF:000338">
    <property type="entry name" value="GPN-loop GTPase 2"/>
    <property type="match status" value="1"/>
</dbReference>
<dbReference type="CDD" id="cd17871">
    <property type="entry name" value="GPN2"/>
    <property type="match status" value="1"/>
</dbReference>
<evidence type="ECO:0000313" key="8">
    <source>
        <dbReference type="Proteomes" id="UP000316726"/>
    </source>
</evidence>
<dbReference type="PANTHER" id="PTHR21231">
    <property type="entry name" value="XPA-BINDING PROTEIN 1-RELATED"/>
    <property type="match status" value="1"/>
</dbReference>
<evidence type="ECO:0000256" key="6">
    <source>
        <dbReference type="SAM" id="MobiDB-lite"/>
    </source>
</evidence>
<evidence type="ECO:0000256" key="2">
    <source>
        <dbReference type="ARBA" id="ARBA00022741"/>
    </source>
</evidence>
<dbReference type="EMBL" id="CP031042">
    <property type="protein sequence ID" value="QDZ22856.1"/>
    <property type="molecule type" value="Genomic_DNA"/>
</dbReference>
<keyword evidence="2 5" id="KW-0547">Nucleotide-binding</keyword>
<dbReference type="OrthoDB" id="5839at2759"/>
<dbReference type="GO" id="GO:0005525">
    <property type="term" value="F:GTP binding"/>
    <property type="evidence" value="ECO:0007669"/>
    <property type="project" value="UniProtKB-KW"/>
</dbReference>
<evidence type="ECO:0000256" key="5">
    <source>
        <dbReference type="RuleBase" id="RU365059"/>
    </source>
</evidence>
<dbReference type="Gene3D" id="3.40.50.300">
    <property type="entry name" value="P-loop containing nucleotide triphosphate hydrolases"/>
    <property type="match status" value="1"/>
</dbReference>
<dbReference type="PANTHER" id="PTHR21231:SF3">
    <property type="entry name" value="GPN-LOOP GTPASE 2"/>
    <property type="match status" value="1"/>
</dbReference>
<evidence type="ECO:0000256" key="3">
    <source>
        <dbReference type="ARBA" id="ARBA00022801"/>
    </source>
</evidence>
<keyword evidence="8" id="KW-1185">Reference proteome</keyword>
<feature type="region of interest" description="Disordered" evidence="6">
    <location>
        <begin position="323"/>
        <end position="343"/>
    </location>
</feature>